<accession>A0ABT3BQ48</accession>
<dbReference type="InterPro" id="IPR027417">
    <property type="entry name" value="P-loop_NTPase"/>
</dbReference>
<dbReference type="Proteomes" id="UP001207252">
    <property type="component" value="Unassembled WGS sequence"/>
</dbReference>
<feature type="domain" description="Helicase/UvrB N-terminal" evidence="1">
    <location>
        <begin position="1"/>
        <end position="220"/>
    </location>
</feature>
<evidence type="ECO:0000313" key="3">
    <source>
        <dbReference type="Proteomes" id="UP001207252"/>
    </source>
</evidence>
<dbReference type="RefSeq" id="WP_263818154.1">
    <property type="nucleotide sequence ID" value="NZ_JAOXHJ010000010.1"/>
</dbReference>
<gene>
    <name evidence="2" type="ORF">OF365_03090</name>
</gene>
<dbReference type="EMBL" id="JAOXHJ010000010">
    <property type="protein sequence ID" value="MCV3754351.1"/>
    <property type="molecule type" value="Genomic_DNA"/>
</dbReference>
<dbReference type="SUPFAM" id="SSF52540">
    <property type="entry name" value="P-loop containing nucleoside triphosphate hydrolases"/>
    <property type="match status" value="1"/>
</dbReference>
<sequence length="806" mass="94489">MQLSNSQKKCVENLLTHYLSIKQKAKSDHHKIVEFKAPTGSGKTFMIANLIDQIISYKKVYQPQQKIIFMIGTLSSAELPLQFANNLKEYKNYLENNNLEVEYLQSPSTTAKNTKDGSYDIKLKDEKVLVFGSSTFGNKKILTEYGKLDAFITAIEYEGYELIYIRDEAHYGSANKRNIIFNDIYDQQKAKKMSQKHEVRADALLQRAACFIVHMSATPNNNYPQVVLSDKDLLNDNIALVKRIPFFNHDVKSIAINEIDDIDLLDKACETYKKVRKQYIKDDDLKGINPAMLIQIDDSSNINEAKRANFEENLSKIKNTLAKHNIEYAQYFSDQKVDANTREVITLKELSRNNSTIQAIIFKIGPATGWNIPRACMLVQLRNVSSNNLSVQTIGRIKRNPIPNKQLPQEHISNHYYIYSNHNENDPEKGVRTYQLKNQYINWAFTSGEINKQAHLKAKDEQMFMKDVVNLLNEQYDNIVDYFDSLINKYQKDNYLIGHSTDLKTDDGITKKLLESKIENSLHLELFKDYFLQQNKACFSVNLIACIEQWFIDRLQKQQHTSNELLFWYIIAKYYKKDIHQLYKKALAAILDTQQQPEYILKHRQILPNLIYAYVRDKHKMVFDLDKYAYKSTIKDQIEYYFDSYTEKAFCEELFKYLQAHEDVHTNVQIWSKNPVFHGINFQYYAKNTLFEIKNSYPDFLIKYDDHEIFMEIKSKDDFDTQKTEGIIEAFEKYINEMNYDDNIKPSNIKYLTLLVIYLDRNENNYMYLEGDSNHLGIRELLLKQKGYHTTINDLFAAIKKNYHAT</sequence>
<dbReference type="Pfam" id="PF04851">
    <property type="entry name" value="ResIII"/>
    <property type="match status" value="1"/>
</dbReference>
<dbReference type="Gene3D" id="3.40.50.300">
    <property type="entry name" value="P-loop containing nucleotide triphosphate hydrolases"/>
    <property type="match status" value="2"/>
</dbReference>
<evidence type="ECO:0000313" key="2">
    <source>
        <dbReference type="EMBL" id="MCV3754351.1"/>
    </source>
</evidence>
<keyword evidence="2" id="KW-0067">ATP-binding</keyword>
<keyword evidence="2" id="KW-0547">Nucleotide-binding</keyword>
<keyword evidence="3" id="KW-1185">Reference proteome</keyword>
<name>A0ABT3BQ48_9BACT</name>
<comment type="caution">
    <text evidence="2">The sequence shown here is derived from an EMBL/GenBank/DDBJ whole genome shotgun (WGS) entry which is preliminary data.</text>
</comment>
<evidence type="ECO:0000259" key="1">
    <source>
        <dbReference type="Pfam" id="PF04851"/>
    </source>
</evidence>
<dbReference type="InterPro" id="IPR006935">
    <property type="entry name" value="Helicase/UvrB_N"/>
</dbReference>
<dbReference type="GO" id="GO:0004386">
    <property type="term" value="F:helicase activity"/>
    <property type="evidence" value="ECO:0007669"/>
    <property type="project" value="UniProtKB-KW"/>
</dbReference>
<proteinExistence type="predicted"/>
<keyword evidence="2" id="KW-0378">Hydrolase</keyword>
<organism evidence="2 3">
    <name type="scientific">Ureaplasma zalophigenitalium</name>
    <dbReference type="NCBI Taxonomy" id="907723"/>
    <lineage>
        <taxon>Bacteria</taxon>
        <taxon>Bacillati</taxon>
        <taxon>Mycoplasmatota</taxon>
        <taxon>Mycoplasmoidales</taxon>
        <taxon>Mycoplasmoidaceae</taxon>
        <taxon>Ureaplasma</taxon>
    </lineage>
</organism>
<protein>
    <submittedName>
        <fullName evidence="2">DEAD/DEAH box helicase family protein</fullName>
    </submittedName>
</protein>
<keyword evidence="2" id="KW-0347">Helicase</keyword>
<reference evidence="2 3" key="1">
    <citation type="journal article" date="2020" name="Int. J. Syst. Evol. Microbiol.">
        <title>Ureaplasma miroungigenitalium sp. nov. isolated from northern elephant seals (Mirounga angustirostris) and Ureaplasma zalophigenitalium sp. nov. isolated from California sea lions (Zalophus californianus).</title>
        <authorList>
            <person name="Volokhov D.V."/>
            <person name="Gulland F.M."/>
            <person name="Gao Y."/>
            <person name="Chizhikov V.E."/>
        </authorList>
    </citation>
    <scope>NUCLEOTIDE SEQUENCE [LARGE SCALE GENOMIC DNA]</scope>
    <source>
        <strain evidence="2 3">CSL7644-GEN</strain>
    </source>
</reference>